<dbReference type="EMBL" id="CAKLBY020000035">
    <property type="protein sequence ID" value="CAK7909824.1"/>
    <property type="molecule type" value="Genomic_DNA"/>
</dbReference>
<accession>A0AAV1TBR9</accession>
<dbReference type="Proteomes" id="UP001162060">
    <property type="component" value="Unassembled WGS sequence"/>
</dbReference>
<sequence length="78" mass="8860">MKRVSAKKSTLSQDQAAGNSGVVGHVFKLDSRNYSEVMESVKCKEWHVAVREEISALEANDAWTLARRSRHINFLRTK</sequence>
<gene>
    <name evidence="1" type="ORF">PM001_LOCUS4012</name>
</gene>
<organism evidence="1 2">
    <name type="scientific">Peronospora matthiolae</name>
    <dbReference type="NCBI Taxonomy" id="2874970"/>
    <lineage>
        <taxon>Eukaryota</taxon>
        <taxon>Sar</taxon>
        <taxon>Stramenopiles</taxon>
        <taxon>Oomycota</taxon>
        <taxon>Peronosporomycetes</taxon>
        <taxon>Peronosporales</taxon>
        <taxon>Peronosporaceae</taxon>
        <taxon>Peronospora</taxon>
    </lineage>
</organism>
<proteinExistence type="predicted"/>
<evidence type="ECO:0000313" key="2">
    <source>
        <dbReference type="Proteomes" id="UP001162060"/>
    </source>
</evidence>
<reference evidence="1" key="1">
    <citation type="submission" date="2024-01" db="EMBL/GenBank/DDBJ databases">
        <authorList>
            <person name="Webb A."/>
        </authorList>
    </citation>
    <scope>NUCLEOTIDE SEQUENCE</scope>
    <source>
        <strain evidence="1">Pm1</strain>
    </source>
</reference>
<comment type="caution">
    <text evidence="1">The sequence shown here is derived from an EMBL/GenBank/DDBJ whole genome shotgun (WGS) entry which is preliminary data.</text>
</comment>
<dbReference type="AlphaFoldDB" id="A0AAV1TBR9"/>
<protein>
    <submittedName>
        <fullName evidence="1">Uncharacterized protein</fullName>
    </submittedName>
</protein>
<name>A0AAV1TBR9_9STRA</name>
<evidence type="ECO:0000313" key="1">
    <source>
        <dbReference type="EMBL" id="CAK7909824.1"/>
    </source>
</evidence>